<dbReference type="EMBL" id="CP086361">
    <property type="protein sequence ID" value="UNI22369.1"/>
    <property type="molecule type" value="Genomic_DNA"/>
</dbReference>
<proteinExistence type="predicted"/>
<organism evidence="2 3">
    <name type="scientific">Purpureocillium takamizusanense</name>
    <dbReference type="NCBI Taxonomy" id="2060973"/>
    <lineage>
        <taxon>Eukaryota</taxon>
        <taxon>Fungi</taxon>
        <taxon>Dikarya</taxon>
        <taxon>Ascomycota</taxon>
        <taxon>Pezizomycotina</taxon>
        <taxon>Sordariomycetes</taxon>
        <taxon>Hypocreomycetidae</taxon>
        <taxon>Hypocreales</taxon>
        <taxon>Ophiocordycipitaceae</taxon>
        <taxon>Purpureocillium</taxon>
    </lineage>
</organism>
<name>A0A9Q8VEY0_9HYPO</name>
<evidence type="ECO:0008006" key="4">
    <source>
        <dbReference type="Google" id="ProtNLM"/>
    </source>
</evidence>
<feature type="compositionally biased region" description="Basic and acidic residues" evidence="1">
    <location>
        <begin position="43"/>
        <end position="57"/>
    </location>
</feature>
<protein>
    <recommendedName>
        <fullName evidence="4">BTB domain-containing protein</fullName>
    </recommendedName>
</protein>
<evidence type="ECO:0000256" key="1">
    <source>
        <dbReference type="SAM" id="MobiDB-lite"/>
    </source>
</evidence>
<dbReference type="RefSeq" id="XP_047845850.1">
    <property type="nucleotide sequence ID" value="XM_047989845.1"/>
</dbReference>
<dbReference type="InterPro" id="IPR011333">
    <property type="entry name" value="SKP1/BTB/POZ_sf"/>
</dbReference>
<dbReference type="SUPFAM" id="SSF54695">
    <property type="entry name" value="POZ domain"/>
    <property type="match status" value="1"/>
</dbReference>
<gene>
    <name evidence="2" type="ORF">JDV02_008265</name>
</gene>
<dbReference type="KEGG" id="ptkz:JDV02_008265"/>
<dbReference type="OrthoDB" id="4926430at2759"/>
<sequence length="370" mass="41413">MIVATHEIDPDGDIILKLTHPNAPFAVWPKAQDEKVASNGQRDATDDPKADGIHDVGETPEGGSEPASEVDFRLSSRHLILASSYFKSMLCGPWKEGKTNGSEPRVVTAESWDQDALLIVMNVIHGRNKRVPREVDFETLAKIAVILDYYQCHEALEVFTDMWLRSLKHAAPLPTAYGRDAVLWLHIAHVLSDDGTARAITKMMQCELDQPLFTLGLPIPASVGDRLEAFRIQSVDYLLTQMHTELDCLARQAWSTCSPECDLMRLGALTSMLVLHNSLSRPTLPFHGKSVGKMISIIEEYHKQFLRSVERSTPRLLPTHCNCRSCRPSGSFPNQNKCRHRQLSQAVIEDRRGAMIGFGVQLDSEHEDEL</sequence>
<accession>A0A9Q8VEY0</accession>
<feature type="region of interest" description="Disordered" evidence="1">
    <location>
        <begin position="32"/>
        <end position="68"/>
    </location>
</feature>
<dbReference type="AlphaFoldDB" id="A0A9Q8VEY0"/>
<reference evidence="2" key="1">
    <citation type="submission" date="2021-11" db="EMBL/GenBank/DDBJ databases">
        <title>Purpureocillium_takamizusanense_genome.</title>
        <authorList>
            <person name="Nguyen N.-H."/>
        </authorList>
    </citation>
    <scope>NUCLEOTIDE SEQUENCE</scope>
    <source>
        <strain evidence="2">PT3</strain>
    </source>
</reference>
<dbReference type="GeneID" id="72070213"/>
<evidence type="ECO:0000313" key="3">
    <source>
        <dbReference type="Proteomes" id="UP000829364"/>
    </source>
</evidence>
<evidence type="ECO:0000313" key="2">
    <source>
        <dbReference type="EMBL" id="UNI22369.1"/>
    </source>
</evidence>
<dbReference type="Gene3D" id="3.30.710.10">
    <property type="entry name" value="Potassium Channel Kv1.1, Chain A"/>
    <property type="match status" value="1"/>
</dbReference>
<keyword evidence="3" id="KW-1185">Reference proteome</keyword>
<dbReference type="Proteomes" id="UP000829364">
    <property type="component" value="Chromosome 8"/>
</dbReference>